<sequence length="71" mass="7973">MSKIVELRPDQVRTYADGLEDNAYRLPPGRSRQQLLAVAFTLRKQANLAEWLGASFVRAEVAEKSPTANAW</sequence>
<dbReference type="EMBL" id="JACHIJ010000003">
    <property type="protein sequence ID" value="MBB5052807.1"/>
    <property type="molecule type" value="Genomic_DNA"/>
</dbReference>
<dbReference type="AlphaFoldDB" id="A0A840N2P5"/>
<accession>A0A840N2P5</accession>
<gene>
    <name evidence="1" type="ORF">HNQ36_002781</name>
</gene>
<dbReference type="Proteomes" id="UP000521227">
    <property type="component" value="Unassembled WGS sequence"/>
</dbReference>
<reference evidence="1 2" key="1">
    <citation type="submission" date="2020-08" db="EMBL/GenBank/DDBJ databases">
        <title>Genomic Encyclopedia of Type Strains, Phase IV (KMG-IV): sequencing the most valuable type-strain genomes for metagenomic binning, comparative biology and taxonomic classification.</title>
        <authorList>
            <person name="Goeker M."/>
        </authorList>
    </citation>
    <scope>NUCLEOTIDE SEQUENCE [LARGE SCALE GENOMIC DNA]</scope>
    <source>
        <strain evidence="1 2">DSM 17498</strain>
    </source>
</reference>
<evidence type="ECO:0000313" key="1">
    <source>
        <dbReference type="EMBL" id="MBB5052807.1"/>
    </source>
</evidence>
<name>A0A840N2P5_9BRAD</name>
<organism evidence="1 2">
    <name type="scientific">Afipia massiliensis</name>
    <dbReference type="NCBI Taxonomy" id="211460"/>
    <lineage>
        <taxon>Bacteria</taxon>
        <taxon>Pseudomonadati</taxon>
        <taxon>Pseudomonadota</taxon>
        <taxon>Alphaproteobacteria</taxon>
        <taxon>Hyphomicrobiales</taxon>
        <taxon>Nitrobacteraceae</taxon>
        <taxon>Afipia</taxon>
    </lineage>
</organism>
<proteinExistence type="predicted"/>
<comment type="caution">
    <text evidence="1">The sequence shown here is derived from an EMBL/GenBank/DDBJ whole genome shotgun (WGS) entry which is preliminary data.</text>
</comment>
<evidence type="ECO:0000313" key="2">
    <source>
        <dbReference type="Proteomes" id="UP000521227"/>
    </source>
</evidence>
<protein>
    <submittedName>
        <fullName evidence="1">Uncharacterized protein</fullName>
    </submittedName>
</protein>